<protein>
    <submittedName>
        <fullName evidence="1">Protein of uncharacterized function (DUF385)</fullName>
    </submittedName>
</protein>
<proteinExistence type="predicted"/>
<keyword evidence="2" id="KW-1185">Reference proteome</keyword>
<dbReference type="OrthoDB" id="3292498at2"/>
<dbReference type="AlphaFoldDB" id="A0A378TPF8"/>
<evidence type="ECO:0000313" key="2">
    <source>
        <dbReference type="Proteomes" id="UP000254978"/>
    </source>
</evidence>
<dbReference type="RefSeq" id="WP_115281261.1">
    <property type="nucleotide sequence ID" value="NZ_AP022600.1"/>
</dbReference>
<sequence>MAFGGPIRPLVSTINSGVTALTRVPVLGPVMRKSFTEISYTGRKSGKRFTLPVNYRRRGDTVTIWVGMADQKSWWRNFSGAGAPLTVHLPDGDRAGLGVAARDAKGRVSVTVTLDPL</sequence>
<evidence type="ECO:0000313" key="1">
    <source>
        <dbReference type="EMBL" id="STZ62589.1"/>
    </source>
</evidence>
<name>A0A378TPF8_9MYCO</name>
<reference evidence="1 2" key="1">
    <citation type="submission" date="2018-06" db="EMBL/GenBank/DDBJ databases">
        <authorList>
            <consortium name="Pathogen Informatics"/>
            <person name="Doyle S."/>
        </authorList>
    </citation>
    <scope>NUCLEOTIDE SEQUENCE [LARGE SCALE GENOMIC DNA]</scope>
    <source>
        <strain evidence="1 2">NCTC10821</strain>
    </source>
</reference>
<gene>
    <name evidence="1" type="ORF">NCTC10821_06158</name>
</gene>
<dbReference type="EMBL" id="UGQT01000001">
    <property type="protein sequence ID" value="STZ62589.1"/>
    <property type="molecule type" value="Genomic_DNA"/>
</dbReference>
<dbReference type="InterPro" id="IPR012349">
    <property type="entry name" value="Split_barrel_FMN-bd"/>
</dbReference>
<dbReference type="Proteomes" id="UP000254978">
    <property type="component" value="Unassembled WGS sequence"/>
</dbReference>
<accession>A0A378TPF8</accession>
<organism evidence="1 2">
    <name type="scientific">Mycolicibacterium tokaiense</name>
    <dbReference type="NCBI Taxonomy" id="39695"/>
    <lineage>
        <taxon>Bacteria</taxon>
        <taxon>Bacillati</taxon>
        <taxon>Actinomycetota</taxon>
        <taxon>Actinomycetes</taxon>
        <taxon>Mycobacteriales</taxon>
        <taxon>Mycobacteriaceae</taxon>
        <taxon>Mycolicibacterium</taxon>
    </lineage>
</organism>
<dbReference type="Gene3D" id="2.30.110.10">
    <property type="entry name" value="Electron Transport, Fmn-binding Protein, Chain A"/>
    <property type="match status" value="1"/>
</dbReference>